<organism evidence="7 8">
    <name type="scientific">Ceratitis capitata</name>
    <name type="common">Mediterranean fruit fly</name>
    <name type="synonym">Tephritis capitata</name>
    <dbReference type="NCBI Taxonomy" id="7213"/>
    <lineage>
        <taxon>Eukaryota</taxon>
        <taxon>Metazoa</taxon>
        <taxon>Ecdysozoa</taxon>
        <taxon>Arthropoda</taxon>
        <taxon>Hexapoda</taxon>
        <taxon>Insecta</taxon>
        <taxon>Pterygota</taxon>
        <taxon>Neoptera</taxon>
        <taxon>Endopterygota</taxon>
        <taxon>Diptera</taxon>
        <taxon>Brachycera</taxon>
        <taxon>Muscomorpha</taxon>
        <taxon>Tephritoidea</taxon>
        <taxon>Tephritidae</taxon>
        <taxon>Ceratitis</taxon>
        <taxon>Ceratitis</taxon>
    </lineage>
</organism>
<comment type="subcellular location">
    <subcellularLocation>
        <location evidence="1">Cell membrane</location>
        <topology evidence="1">Multi-pass membrane protein</topology>
    </subcellularLocation>
</comment>
<evidence type="ECO:0000256" key="3">
    <source>
        <dbReference type="ARBA" id="ARBA00022692"/>
    </source>
</evidence>
<feature type="transmembrane region" description="Helical" evidence="6">
    <location>
        <begin position="511"/>
        <end position="531"/>
    </location>
</feature>
<keyword evidence="4 6" id="KW-1133">Transmembrane helix</keyword>
<evidence type="ECO:0000256" key="4">
    <source>
        <dbReference type="ARBA" id="ARBA00022989"/>
    </source>
</evidence>
<dbReference type="GO" id="GO:0050909">
    <property type="term" value="P:sensory perception of taste"/>
    <property type="evidence" value="ECO:0007669"/>
    <property type="project" value="InterPro"/>
</dbReference>
<feature type="transmembrane region" description="Helical" evidence="6">
    <location>
        <begin position="742"/>
        <end position="762"/>
    </location>
</feature>
<evidence type="ECO:0000256" key="5">
    <source>
        <dbReference type="ARBA" id="ARBA00023136"/>
    </source>
</evidence>
<evidence type="ECO:0000256" key="6">
    <source>
        <dbReference type="SAM" id="Phobius"/>
    </source>
</evidence>
<dbReference type="Pfam" id="PF08395">
    <property type="entry name" value="7tm_7"/>
    <property type="match status" value="2"/>
</dbReference>
<reference evidence="7" key="1">
    <citation type="submission" date="2020-11" db="EMBL/GenBank/DDBJ databases">
        <authorList>
            <person name="Whitehead M."/>
        </authorList>
    </citation>
    <scope>NUCLEOTIDE SEQUENCE</scope>
    <source>
        <strain evidence="7">EGII</strain>
    </source>
</reference>
<dbReference type="Proteomes" id="UP000606786">
    <property type="component" value="Unassembled WGS sequence"/>
</dbReference>
<keyword evidence="2" id="KW-1003">Cell membrane</keyword>
<dbReference type="AlphaFoldDB" id="A0A811U5X5"/>
<sequence>MIKKWIAKGIQIIFFAVFYYVRAFGVCTFTYRKGPPPTANIQAFKIRGYSKRTSYYAIECTWFTWICTIFRILSAFGYFYGSLMFWYTIDPFFNIITFLQSVVTVSGAIVMGVGLLRSRAIFVNIVNYFIKLFQRTQRLAPHKSIMCVQHFVFLLIIIFCMTRDIVDLLVLFDYTDYRERAVAFAKLYLEISLIFTIHIGCIGYMSVGALYDFVNKYMREEFQPRARCLDYVLKRNHNIRSQRYQRKLIRLTRELNECACIYNNIYRAATSFHHHIRFHIFFSLIFTFSFLTTVIYSVLYLYTFYHGFIWWALFVCLQVFTELLIMIAAAKSAVQGGFSVNKLSLDSIYMAGNAEWHQSLQRKMANKWICFAIEVLLNLFFHFTRFCGICSLNRHKERRSDNRFNIAPYSKGPIYTVTQCTWHKWLFGIFRILSAIGYLYGNLAMWYTADQFFNLINILQSTLSVSGSIALSVVLMRSDVRFANNGNYFLYLYHRIQRLAPDKSMMGLHQLIFLLIIFVCMGNDLLGFCVLRDYKNVREMAVVAAKLFLDMCLVISMHVASIGFICIGALYGFMNAYMREVFEPRARCLDYVLKQKHNYRLQMNQRKLIRLTRELNECTSIYNDIYCAANTFHHSIRYQIFFALLFEFSLFTTIIYSMLYVRTVLHDFHWDAVVYSGQIFIGVLILILSVYSAVQSGLTTRNLSLDSVYMAGNTEWNRSVEIFINRTNLYEFKPNLLGLFDISSNILLMFLSASVTYLTYILQNTMLSQH</sequence>
<feature type="transmembrane region" description="Helical" evidence="6">
    <location>
        <begin position="54"/>
        <end position="73"/>
    </location>
</feature>
<dbReference type="EMBL" id="CAJHJT010000001">
    <property type="protein sequence ID" value="CAD6994151.1"/>
    <property type="molecule type" value="Genomic_DNA"/>
</dbReference>
<comment type="caution">
    <text evidence="7">The sequence shown here is derived from an EMBL/GenBank/DDBJ whole genome shotgun (WGS) entry which is preliminary data.</text>
</comment>
<feature type="transmembrane region" description="Helical" evidence="6">
    <location>
        <begin position="12"/>
        <end position="31"/>
    </location>
</feature>
<evidence type="ECO:0000256" key="1">
    <source>
        <dbReference type="ARBA" id="ARBA00004651"/>
    </source>
</evidence>
<keyword evidence="3 6" id="KW-0812">Transmembrane</keyword>
<feature type="transmembrane region" description="Helical" evidence="6">
    <location>
        <begin position="552"/>
        <end position="574"/>
    </location>
</feature>
<feature type="transmembrane region" description="Helical" evidence="6">
    <location>
        <begin position="673"/>
        <end position="694"/>
    </location>
</feature>
<proteinExistence type="predicted"/>
<dbReference type="GO" id="GO:0005886">
    <property type="term" value="C:plasma membrane"/>
    <property type="evidence" value="ECO:0007669"/>
    <property type="project" value="UniProtKB-SubCell"/>
</dbReference>
<keyword evidence="5 6" id="KW-0472">Membrane</keyword>
<evidence type="ECO:0000313" key="7">
    <source>
        <dbReference type="EMBL" id="CAD6994151.1"/>
    </source>
</evidence>
<feature type="transmembrane region" description="Helical" evidence="6">
    <location>
        <begin position="308"/>
        <end position="329"/>
    </location>
</feature>
<gene>
    <name evidence="7" type="ORF">CCAP1982_LOCUS2917</name>
</gene>
<feature type="transmembrane region" description="Helical" evidence="6">
    <location>
        <begin position="151"/>
        <end position="172"/>
    </location>
</feature>
<evidence type="ECO:0000313" key="8">
    <source>
        <dbReference type="Proteomes" id="UP000606786"/>
    </source>
</evidence>
<feature type="transmembrane region" description="Helical" evidence="6">
    <location>
        <begin position="422"/>
        <end position="440"/>
    </location>
</feature>
<accession>A0A811U5X5</accession>
<feature type="transmembrane region" description="Helical" evidence="6">
    <location>
        <begin position="640"/>
        <end position="661"/>
    </location>
</feature>
<keyword evidence="8" id="KW-1185">Reference proteome</keyword>
<feature type="transmembrane region" description="Helical" evidence="6">
    <location>
        <begin position="192"/>
        <end position="214"/>
    </location>
</feature>
<protein>
    <submittedName>
        <fullName evidence="7">(Mediterranean fruit fly) hypothetical protein</fullName>
    </submittedName>
</protein>
<dbReference type="InterPro" id="IPR013604">
    <property type="entry name" value="7TM_chemorcpt"/>
</dbReference>
<evidence type="ECO:0000256" key="2">
    <source>
        <dbReference type="ARBA" id="ARBA00022475"/>
    </source>
</evidence>
<name>A0A811U5X5_CERCA</name>
<feature type="transmembrane region" description="Helical" evidence="6">
    <location>
        <begin position="280"/>
        <end position="302"/>
    </location>
</feature>